<evidence type="ECO:0000313" key="3">
    <source>
        <dbReference type="Proteomes" id="UP001595945"/>
    </source>
</evidence>
<dbReference type="AlphaFoldDB" id="A0ABD5Q0B7"/>
<comment type="caution">
    <text evidence="2">The sequence shown here is derived from an EMBL/GenBank/DDBJ whole genome shotgun (WGS) entry which is preliminary data.</text>
</comment>
<reference evidence="2 3" key="1">
    <citation type="journal article" date="2019" name="Int. J. Syst. Evol. Microbiol.">
        <title>The Global Catalogue of Microorganisms (GCM) 10K type strain sequencing project: providing services to taxonomists for standard genome sequencing and annotation.</title>
        <authorList>
            <consortium name="The Broad Institute Genomics Platform"/>
            <consortium name="The Broad Institute Genome Sequencing Center for Infectious Disease"/>
            <person name="Wu L."/>
            <person name="Ma J."/>
        </authorList>
    </citation>
    <scope>NUCLEOTIDE SEQUENCE [LARGE SCALE GENOMIC DNA]</scope>
    <source>
        <strain evidence="2 3">XZYJ18</strain>
    </source>
</reference>
<sequence>MDALGDIVARDRRSDDPALVAPRGNRHYDYRRFCNTAWKTGNYWRRRGVHEGATVAVADDPEPETVFSFLGAALLGAKTRFGLSDSSGGDADGFDARLVVAPRDEIGDYDVSPGTQRVAYGGPPDDPAVAHFERDVWSENPSFPDTPIDPETVAIVAGDERDGSPADAVREFSHAEVLAAARRVADDWELAPGDEVAVRAPFSVPGTVVAGVVAPLLAGAAVLLPDDDATGDFAVAQGDAPEEGGVLGPADVRLD</sequence>
<organism evidence="2 3">
    <name type="scientific">Halorussus aquaticus</name>
    <dbReference type="NCBI Taxonomy" id="2953748"/>
    <lineage>
        <taxon>Archaea</taxon>
        <taxon>Methanobacteriati</taxon>
        <taxon>Methanobacteriota</taxon>
        <taxon>Stenosarchaea group</taxon>
        <taxon>Halobacteria</taxon>
        <taxon>Halobacteriales</taxon>
        <taxon>Haladaptataceae</taxon>
        <taxon>Halorussus</taxon>
    </lineage>
</organism>
<gene>
    <name evidence="2" type="ORF">ACFO9K_07415</name>
</gene>
<keyword evidence="3" id="KW-1185">Reference proteome</keyword>
<evidence type="ECO:0000256" key="1">
    <source>
        <dbReference type="SAM" id="MobiDB-lite"/>
    </source>
</evidence>
<dbReference type="Gene3D" id="3.40.50.12780">
    <property type="entry name" value="N-terminal domain of ligase-like"/>
    <property type="match status" value="1"/>
</dbReference>
<protein>
    <recommendedName>
        <fullName evidence="4">Acetyl-CoA synthetase</fullName>
    </recommendedName>
</protein>
<dbReference type="SUPFAM" id="SSF56801">
    <property type="entry name" value="Acetyl-CoA synthetase-like"/>
    <property type="match status" value="1"/>
</dbReference>
<dbReference type="RefSeq" id="WP_254266836.1">
    <property type="nucleotide sequence ID" value="NZ_CP100400.1"/>
</dbReference>
<name>A0ABD5Q0B7_9EURY</name>
<dbReference type="InterPro" id="IPR042099">
    <property type="entry name" value="ANL_N_sf"/>
</dbReference>
<dbReference type="EMBL" id="JBHSHT010000001">
    <property type="protein sequence ID" value="MFC4824088.1"/>
    <property type="molecule type" value="Genomic_DNA"/>
</dbReference>
<feature type="region of interest" description="Disordered" evidence="1">
    <location>
        <begin position="230"/>
        <end position="255"/>
    </location>
</feature>
<evidence type="ECO:0008006" key="4">
    <source>
        <dbReference type="Google" id="ProtNLM"/>
    </source>
</evidence>
<evidence type="ECO:0000313" key="2">
    <source>
        <dbReference type="EMBL" id="MFC4824088.1"/>
    </source>
</evidence>
<accession>A0ABD5Q0B7</accession>
<dbReference type="GeneID" id="73045233"/>
<proteinExistence type="predicted"/>
<dbReference type="Proteomes" id="UP001595945">
    <property type="component" value="Unassembled WGS sequence"/>
</dbReference>